<name>A0ABQ0TXK6_9BACL</name>
<dbReference type="Proteomes" id="UP000319578">
    <property type="component" value="Unassembled WGS sequence"/>
</dbReference>
<accession>A0ABQ0TXK6</accession>
<evidence type="ECO:0000313" key="2">
    <source>
        <dbReference type="Proteomes" id="UP000319578"/>
    </source>
</evidence>
<dbReference type="EMBL" id="BJON01000031">
    <property type="protein sequence ID" value="GED72551.1"/>
    <property type="molecule type" value="Genomic_DNA"/>
</dbReference>
<sequence length="82" mass="9745">MGCSFLYLRLILTVLIHPHTQIKDRFYQDSFFIFDSQIAHMVLIDKTLLHPMHLFILINTMSLITPFYKININFAFHHIVPV</sequence>
<protein>
    <submittedName>
        <fullName evidence="1">Uncharacterized protein</fullName>
    </submittedName>
</protein>
<gene>
    <name evidence="1" type="ORF">BRE01_62530</name>
</gene>
<evidence type="ECO:0000313" key="1">
    <source>
        <dbReference type="EMBL" id="GED72551.1"/>
    </source>
</evidence>
<comment type="caution">
    <text evidence="1">The sequence shown here is derived from an EMBL/GenBank/DDBJ whole genome shotgun (WGS) entry which is preliminary data.</text>
</comment>
<reference evidence="1 2" key="1">
    <citation type="submission" date="2019-06" db="EMBL/GenBank/DDBJ databases">
        <title>Whole genome shotgun sequence of Brevibacillus reuszeri NBRC 15719.</title>
        <authorList>
            <person name="Hosoyama A."/>
            <person name="Uohara A."/>
            <person name="Ohji S."/>
            <person name="Ichikawa N."/>
        </authorList>
    </citation>
    <scope>NUCLEOTIDE SEQUENCE [LARGE SCALE GENOMIC DNA]</scope>
    <source>
        <strain evidence="1 2">NBRC 15719</strain>
    </source>
</reference>
<proteinExistence type="predicted"/>
<keyword evidence="2" id="KW-1185">Reference proteome</keyword>
<organism evidence="1 2">
    <name type="scientific">Brevibacillus reuszeri</name>
    <dbReference type="NCBI Taxonomy" id="54915"/>
    <lineage>
        <taxon>Bacteria</taxon>
        <taxon>Bacillati</taxon>
        <taxon>Bacillota</taxon>
        <taxon>Bacilli</taxon>
        <taxon>Bacillales</taxon>
        <taxon>Paenibacillaceae</taxon>
        <taxon>Brevibacillus</taxon>
    </lineage>
</organism>